<feature type="region of interest" description="Disordered" evidence="1">
    <location>
        <begin position="143"/>
        <end position="188"/>
    </location>
</feature>
<dbReference type="GO" id="GO:0009786">
    <property type="term" value="P:regulation of asymmetric cell division"/>
    <property type="evidence" value="ECO:0007669"/>
    <property type="project" value="InterPro"/>
</dbReference>
<dbReference type="PANTHER" id="PTHR33914:SF3">
    <property type="entry name" value="PROTEIN BREAKING OF ASYMMETRY IN THE STOMATAL LINEAGE"/>
    <property type="match status" value="1"/>
</dbReference>
<dbReference type="GeneID" id="111291341"/>
<accession>A0A6P5YFB6</accession>
<sequence length="228" mass="26307">MRTPWTLTRFVRWRVKDLASCFLACRFPLEEEPEIHRSSSPQLPIRNMVFETKDETRDKKRNKRLSRRNRCNNDRQLKQSPTVSRIDTPVENGNDNSSWPRFSDEEYIVFCFREDGAFDVVMDNIKSEESSLPVNRKLNYAEVKETEKQSSDKGRSNEVGNEGEIIPNRGTVSVESSDSNQSDGSTGSFAFPVLGWEWIGSPVQMPKSEGTNPRKNKAPSVRFQCFRF</sequence>
<evidence type="ECO:0000313" key="2">
    <source>
        <dbReference type="Proteomes" id="UP000515121"/>
    </source>
</evidence>
<protein>
    <submittedName>
        <fullName evidence="3">Protein BREAKING OF ASYMMETRY IN THE STOMATAL LINEAGE-like</fullName>
    </submittedName>
</protein>
<keyword evidence="2" id="KW-1185">Reference proteome</keyword>
<dbReference type="PANTHER" id="PTHR33914">
    <property type="entry name" value="18S PRE-RIBOSOMAL ASSEMBLY PROTEIN GAR2-LIKE PROTEIN"/>
    <property type="match status" value="1"/>
</dbReference>
<dbReference type="InterPro" id="IPR040378">
    <property type="entry name" value="BASL"/>
</dbReference>
<feature type="compositionally biased region" description="Basic and acidic residues" evidence="1">
    <location>
        <begin position="143"/>
        <end position="156"/>
    </location>
</feature>
<feature type="compositionally biased region" description="Basic residues" evidence="1">
    <location>
        <begin position="59"/>
        <end position="70"/>
    </location>
</feature>
<feature type="region of interest" description="Disordered" evidence="1">
    <location>
        <begin position="202"/>
        <end position="221"/>
    </location>
</feature>
<feature type="compositionally biased region" description="Polar residues" evidence="1">
    <location>
        <begin position="170"/>
        <end position="188"/>
    </location>
</feature>
<dbReference type="RefSeq" id="XP_022738751.1">
    <property type="nucleotide sequence ID" value="XM_022883016.1"/>
</dbReference>
<dbReference type="AlphaFoldDB" id="A0A6P5YFB6"/>
<feature type="compositionally biased region" description="Polar residues" evidence="1">
    <location>
        <begin position="78"/>
        <end position="98"/>
    </location>
</feature>
<gene>
    <name evidence="3" type="primary">LOC111291341</name>
</gene>
<organism evidence="2 3">
    <name type="scientific">Durio zibethinus</name>
    <name type="common">Durian</name>
    <dbReference type="NCBI Taxonomy" id="66656"/>
    <lineage>
        <taxon>Eukaryota</taxon>
        <taxon>Viridiplantae</taxon>
        <taxon>Streptophyta</taxon>
        <taxon>Embryophyta</taxon>
        <taxon>Tracheophyta</taxon>
        <taxon>Spermatophyta</taxon>
        <taxon>Magnoliopsida</taxon>
        <taxon>eudicotyledons</taxon>
        <taxon>Gunneridae</taxon>
        <taxon>Pentapetalae</taxon>
        <taxon>rosids</taxon>
        <taxon>malvids</taxon>
        <taxon>Malvales</taxon>
        <taxon>Malvaceae</taxon>
        <taxon>Helicteroideae</taxon>
        <taxon>Durio</taxon>
    </lineage>
</organism>
<dbReference type="Proteomes" id="UP000515121">
    <property type="component" value="Unplaced"/>
</dbReference>
<evidence type="ECO:0000313" key="3">
    <source>
        <dbReference type="RefSeq" id="XP_022738751.1"/>
    </source>
</evidence>
<name>A0A6P5YFB6_DURZI</name>
<reference evidence="3" key="1">
    <citation type="submission" date="2025-08" db="UniProtKB">
        <authorList>
            <consortium name="RefSeq"/>
        </authorList>
    </citation>
    <scope>IDENTIFICATION</scope>
    <source>
        <tissue evidence="3">Fruit stalk</tissue>
    </source>
</reference>
<feature type="region of interest" description="Disordered" evidence="1">
    <location>
        <begin position="54"/>
        <end position="98"/>
    </location>
</feature>
<dbReference type="KEGG" id="dzi:111291341"/>
<evidence type="ECO:0000256" key="1">
    <source>
        <dbReference type="SAM" id="MobiDB-lite"/>
    </source>
</evidence>
<proteinExistence type="predicted"/>
<dbReference type="OrthoDB" id="1911716at2759"/>